<dbReference type="EMBL" id="WDQK01000014">
    <property type="protein sequence ID" value="KAB7394856.1"/>
    <property type="molecule type" value="Genomic_DNA"/>
</dbReference>
<evidence type="ECO:0000313" key="15">
    <source>
        <dbReference type="EMBL" id="KAB7134396.1"/>
    </source>
</evidence>
<dbReference type="EMBL" id="QSRZ01000007">
    <property type="protein sequence ID" value="RGL48483.1"/>
    <property type="molecule type" value="Genomic_DNA"/>
</dbReference>
<dbReference type="PANTHER" id="PTHR43311:SF1">
    <property type="entry name" value="GLUTAMYL-Q TRNA(ASP) SYNTHETASE"/>
    <property type="match status" value="1"/>
</dbReference>
<evidence type="ECO:0000313" key="12">
    <source>
        <dbReference type="EMBL" id="KAB6918226.1"/>
    </source>
</evidence>
<dbReference type="EMBL" id="WDUB01000011">
    <property type="protein sequence ID" value="KAB7203090.1"/>
    <property type="molecule type" value="Genomic_DNA"/>
</dbReference>
<name>A0A269T6M4_BIFLN</name>
<evidence type="ECO:0000313" key="28">
    <source>
        <dbReference type="Proteomes" id="UP000460881"/>
    </source>
</evidence>
<evidence type="ECO:0000313" key="23">
    <source>
        <dbReference type="EMBL" id="RGL48483.1"/>
    </source>
</evidence>
<dbReference type="EMBL" id="WDWL01000004">
    <property type="protein sequence ID" value="KAB7073908.1"/>
    <property type="molecule type" value="Genomic_DNA"/>
</dbReference>
<dbReference type="EMBL" id="NJNR01000001">
    <property type="protein sequence ID" value="RDX11127.1"/>
    <property type="molecule type" value="Genomic_DNA"/>
</dbReference>
<dbReference type="PRINTS" id="PR00987">
    <property type="entry name" value="TRNASYNTHGLU"/>
</dbReference>
<keyword evidence="6 7" id="KW-0030">Aminoacyl-tRNA synthetase</keyword>
<feature type="domain" description="Glutamyl/glutaminyl-tRNA synthetase class Ib catalytic" evidence="9">
    <location>
        <begin position="198"/>
        <end position="328"/>
    </location>
</feature>
<evidence type="ECO:0000313" key="34">
    <source>
        <dbReference type="Proteomes" id="UP000478746"/>
    </source>
</evidence>
<evidence type="ECO:0000313" key="14">
    <source>
        <dbReference type="EMBL" id="KAB7073908.1"/>
    </source>
</evidence>
<feature type="region of interest" description="Disordered" evidence="8">
    <location>
        <begin position="161"/>
        <end position="188"/>
    </location>
</feature>
<evidence type="ECO:0000313" key="30">
    <source>
        <dbReference type="Proteomes" id="UP000466472"/>
    </source>
</evidence>
<dbReference type="Proteomes" id="UP000468842">
    <property type="component" value="Unassembled WGS sequence"/>
</dbReference>
<dbReference type="EMBL" id="WDZP01000012">
    <property type="protein sequence ID" value="KAB6918226.1"/>
    <property type="molecule type" value="Genomic_DNA"/>
</dbReference>
<evidence type="ECO:0000256" key="7">
    <source>
        <dbReference type="RuleBase" id="RU363037"/>
    </source>
</evidence>
<comment type="similarity">
    <text evidence="7">Belongs to the class-I aminoacyl-tRNA synthetase family.</text>
</comment>
<dbReference type="Proteomes" id="UP000430971">
    <property type="component" value="Unassembled WGS sequence"/>
</dbReference>
<dbReference type="Proteomes" id="UP000481350">
    <property type="component" value="Unassembled WGS sequence"/>
</dbReference>
<keyword evidence="4" id="KW-0862">Zinc</keyword>
<dbReference type="Proteomes" id="UP000466472">
    <property type="component" value="Unassembled WGS sequence"/>
</dbReference>
<evidence type="ECO:0000313" key="13">
    <source>
        <dbReference type="EMBL" id="KAB7057498.1"/>
    </source>
</evidence>
<dbReference type="EMBL" id="WXEF01000013">
    <property type="protein sequence ID" value="MZR88956.1"/>
    <property type="molecule type" value="Genomic_DNA"/>
</dbReference>
<evidence type="ECO:0000313" key="18">
    <source>
        <dbReference type="EMBL" id="KAB7359000.1"/>
    </source>
</evidence>
<dbReference type="GO" id="GO:0005524">
    <property type="term" value="F:ATP binding"/>
    <property type="evidence" value="ECO:0007669"/>
    <property type="project" value="UniProtKB-KW"/>
</dbReference>
<keyword evidence="2" id="KW-0479">Metal-binding</keyword>
<dbReference type="EMBL" id="WDVF01000014">
    <property type="protein sequence ID" value="KAB7134396.1"/>
    <property type="molecule type" value="Genomic_DNA"/>
</dbReference>
<accession>A0A269T6M4</accession>
<dbReference type="InterPro" id="IPR000924">
    <property type="entry name" value="Glu/Gln-tRNA-synth"/>
</dbReference>
<evidence type="ECO:0000313" key="35">
    <source>
        <dbReference type="Proteomes" id="UP000481350"/>
    </source>
</evidence>
<dbReference type="EMBL" id="WXDR01000012">
    <property type="protein sequence ID" value="MZU08738.1"/>
    <property type="molecule type" value="Genomic_DNA"/>
</dbReference>
<gene>
    <name evidence="22" type="ORF">CE169_00200</name>
    <name evidence="23" type="ORF">DXC63_07470</name>
    <name evidence="19" type="ORF">GBB40_07105</name>
    <name evidence="18" type="ORF">GBB63_05685</name>
    <name evidence="17" type="ORF">GBB73_06750</name>
    <name evidence="16" type="ORF">GBC45_07815</name>
    <name evidence="15" type="ORF">GBC97_08125</name>
    <name evidence="14" type="ORF">GBI83_03725</name>
    <name evidence="13" type="ORF">GBI87_03470</name>
    <name evidence="11" type="ORF">GBJ98_06135</name>
    <name evidence="12" type="ORF">GBK06_05990</name>
    <name evidence="10" type="ORF">GBK08_08185</name>
    <name evidence="20" type="ORF">GT999_06550</name>
    <name evidence="21" type="ORF">GUA24_06870</name>
</gene>
<evidence type="ECO:0000313" key="21">
    <source>
        <dbReference type="EMBL" id="MZU08738.1"/>
    </source>
</evidence>
<evidence type="ECO:0000313" key="22">
    <source>
        <dbReference type="EMBL" id="RDX11127.1"/>
    </source>
</evidence>
<dbReference type="InterPro" id="IPR049940">
    <property type="entry name" value="GluQ/Sye"/>
</dbReference>
<evidence type="ECO:0000313" key="25">
    <source>
        <dbReference type="Proteomes" id="UP000261288"/>
    </source>
</evidence>
<evidence type="ECO:0000313" key="26">
    <source>
        <dbReference type="Proteomes" id="UP000430971"/>
    </source>
</evidence>
<evidence type="ECO:0000313" key="27">
    <source>
        <dbReference type="Proteomes" id="UP000432196"/>
    </source>
</evidence>
<evidence type="ECO:0000313" key="19">
    <source>
        <dbReference type="EMBL" id="KAB7394856.1"/>
    </source>
</evidence>
<evidence type="ECO:0000313" key="17">
    <source>
        <dbReference type="EMBL" id="KAB7337181.1"/>
    </source>
</evidence>
<evidence type="ECO:0000313" key="33">
    <source>
        <dbReference type="Proteomes" id="UP000476628"/>
    </source>
</evidence>
<dbReference type="Proteomes" id="UP000476628">
    <property type="component" value="Unassembled WGS sequence"/>
</dbReference>
<dbReference type="Pfam" id="PF00749">
    <property type="entry name" value="tRNA-synt_1c"/>
    <property type="match status" value="2"/>
</dbReference>
<evidence type="ECO:0000313" key="32">
    <source>
        <dbReference type="Proteomes" id="UP000468842"/>
    </source>
</evidence>
<reference evidence="23 25" key="2">
    <citation type="submission" date="2018-08" db="EMBL/GenBank/DDBJ databases">
        <title>A genome reference for cultivated species of the human gut microbiota.</title>
        <authorList>
            <person name="Zou Y."/>
            <person name="Xue W."/>
            <person name="Luo G."/>
        </authorList>
    </citation>
    <scope>NUCLEOTIDE SEQUENCE [LARGE SCALE GENOMIC DNA]</scope>
    <source>
        <strain evidence="23 25">TF06-45A</strain>
    </source>
</reference>
<dbReference type="EMBL" id="WDZO01000012">
    <property type="protein sequence ID" value="KAB6912828.1"/>
    <property type="molecule type" value="Genomic_DNA"/>
</dbReference>
<dbReference type="Gene3D" id="3.40.50.620">
    <property type="entry name" value="HUPs"/>
    <property type="match status" value="1"/>
</dbReference>
<dbReference type="PANTHER" id="PTHR43311">
    <property type="entry name" value="GLUTAMATE--TRNA LIGASE"/>
    <property type="match status" value="1"/>
</dbReference>
<evidence type="ECO:0000313" key="37">
    <source>
        <dbReference type="Proteomes" id="UP000638311"/>
    </source>
</evidence>
<protein>
    <submittedName>
        <fullName evidence="21">tRNA glutamyl-Q(34) synthetase GluQRS</fullName>
    </submittedName>
</protein>
<dbReference type="InterPro" id="IPR020058">
    <property type="entry name" value="Glu/Gln-tRNA-synth_Ib_cat-dom"/>
</dbReference>
<reference evidence="26 27" key="3">
    <citation type="journal article" date="2019" name="Nat. Med.">
        <title>A library of human gut bacterial isolates paired with longitudinal multiomics data enables mechanistic microbiome research.</title>
        <authorList>
            <person name="Poyet M."/>
            <person name="Groussin M."/>
            <person name="Gibbons S.M."/>
            <person name="Avila-Pacheco J."/>
            <person name="Jiang X."/>
            <person name="Kearney S.M."/>
            <person name="Perrotta A.R."/>
            <person name="Berdy B."/>
            <person name="Zhao S."/>
            <person name="Lieberman T.D."/>
            <person name="Swanson P.K."/>
            <person name="Smith M."/>
            <person name="Roesemann S."/>
            <person name="Alexander J.E."/>
            <person name="Rich S.A."/>
            <person name="Livny J."/>
            <person name="Vlamakis H."/>
            <person name="Clish C."/>
            <person name="Bullock K."/>
            <person name="Deik A."/>
            <person name="Scott J."/>
            <person name="Pierce K.A."/>
            <person name="Xavier R.J."/>
            <person name="Alm E.J."/>
        </authorList>
    </citation>
    <scope>NUCLEOTIDE SEQUENCE</scope>
    <source>
        <strain evidence="16 33">BIOML-A136</strain>
        <strain evidence="15 29">BIOML-A166</strain>
        <strain evidence="14 27">BIOML-A201</strain>
        <strain evidence="13 31">BIOML-A210</strain>
        <strain evidence="11 35">BIOML-A283</strain>
        <strain evidence="12 36">BIOML-A284</strain>
        <strain evidence="10 34">BIOML-A320</strain>
        <strain evidence="19 32">BIOML-A37</strain>
        <strain evidence="20 30">BIOML-A395</strain>
        <strain evidence="21">BIOML-A409</strain>
        <strain evidence="18 28">BIOML-A55</strain>
        <strain evidence="17 26">BIOML-A65</strain>
    </source>
</reference>
<evidence type="ECO:0000256" key="6">
    <source>
        <dbReference type="ARBA" id="ARBA00023146"/>
    </source>
</evidence>
<organism evidence="21 37">
    <name type="scientific">Bifidobacterium longum</name>
    <dbReference type="NCBI Taxonomy" id="216816"/>
    <lineage>
        <taxon>Bacteria</taxon>
        <taxon>Bacillati</taxon>
        <taxon>Actinomycetota</taxon>
        <taxon>Actinomycetes</taxon>
        <taxon>Bifidobacteriales</taxon>
        <taxon>Bifidobacteriaceae</taxon>
        <taxon>Bifidobacterium</taxon>
    </lineage>
</organism>
<dbReference type="Proteomes" id="UP000467387">
    <property type="component" value="Unassembled WGS sequence"/>
</dbReference>
<dbReference type="GO" id="GO:0004818">
    <property type="term" value="F:glutamate-tRNA ligase activity"/>
    <property type="evidence" value="ECO:0007669"/>
    <property type="project" value="TreeGrafter"/>
</dbReference>
<dbReference type="EMBL" id="WDRM01000014">
    <property type="protein sequence ID" value="KAB7337181.1"/>
    <property type="molecule type" value="Genomic_DNA"/>
</dbReference>
<dbReference type="Proteomes" id="UP000261288">
    <property type="component" value="Unassembled WGS sequence"/>
</dbReference>
<dbReference type="Proteomes" id="UP000257074">
    <property type="component" value="Unassembled WGS sequence"/>
</dbReference>
<evidence type="ECO:0000256" key="5">
    <source>
        <dbReference type="ARBA" id="ARBA00022840"/>
    </source>
</evidence>
<dbReference type="Proteomes" id="UP000491334">
    <property type="component" value="Unassembled WGS sequence"/>
</dbReference>
<dbReference type="Proteomes" id="UP000432196">
    <property type="component" value="Unassembled WGS sequence"/>
</dbReference>
<feature type="domain" description="Glutamyl/glutaminyl-tRNA synthetase class Ib catalytic" evidence="9">
    <location>
        <begin position="11"/>
        <end position="164"/>
    </location>
</feature>
<comment type="caution">
    <text evidence="21">The sequence shown here is derived from an EMBL/GenBank/DDBJ whole genome shotgun (WGS) entry which is preliminary data.</text>
</comment>
<evidence type="ECO:0000259" key="9">
    <source>
        <dbReference type="Pfam" id="PF00749"/>
    </source>
</evidence>
<evidence type="ECO:0000313" key="24">
    <source>
        <dbReference type="Proteomes" id="UP000257074"/>
    </source>
</evidence>
<dbReference type="EMBL" id="WEAY01000014">
    <property type="protein sequence ID" value="KAB6837332.1"/>
    <property type="molecule type" value="Genomic_DNA"/>
</dbReference>
<keyword evidence="1 7" id="KW-0436">Ligase</keyword>
<evidence type="ECO:0000313" key="36">
    <source>
        <dbReference type="Proteomes" id="UP000491334"/>
    </source>
</evidence>
<evidence type="ECO:0000313" key="11">
    <source>
        <dbReference type="EMBL" id="KAB6912828.1"/>
    </source>
</evidence>
<evidence type="ECO:0000256" key="2">
    <source>
        <dbReference type="ARBA" id="ARBA00022723"/>
    </source>
</evidence>
<keyword evidence="7" id="KW-0648">Protein biosynthesis</keyword>
<dbReference type="InterPro" id="IPR014729">
    <property type="entry name" value="Rossmann-like_a/b/a_fold"/>
</dbReference>
<dbReference type="GO" id="GO:0005829">
    <property type="term" value="C:cytosol"/>
    <property type="evidence" value="ECO:0007669"/>
    <property type="project" value="TreeGrafter"/>
</dbReference>
<evidence type="ECO:0000313" key="29">
    <source>
        <dbReference type="Proteomes" id="UP000461165"/>
    </source>
</evidence>
<dbReference type="EMBL" id="WDRC01000012">
    <property type="protein sequence ID" value="KAB7359000.1"/>
    <property type="molecule type" value="Genomic_DNA"/>
</dbReference>
<dbReference type="AlphaFoldDB" id="A0A269T6M4"/>
<dbReference type="GO" id="GO:0006424">
    <property type="term" value="P:glutamyl-tRNA aminoacylation"/>
    <property type="evidence" value="ECO:0007669"/>
    <property type="project" value="TreeGrafter"/>
</dbReference>
<dbReference type="Proteomes" id="UP000461165">
    <property type="component" value="Unassembled WGS sequence"/>
</dbReference>
<dbReference type="EMBL" id="WDWU01000004">
    <property type="protein sequence ID" value="KAB7057498.1"/>
    <property type="molecule type" value="Genomic_DNA"/>
</dbReference>
<keyword evidence="3 7" id="KW-0547">Nucleotide-binding</keyword>
<evidence type="ECO:0000256" key="1">
    <source>
        <dbReference type="ARBA" id="ARBA00022598"/>
    </source>
</evidence>
<evidence type="ECO:0000256" key="8">
    <source>
        <dbReference type="SAM" id="MobiDB-lite"/>
    </source>
</evidence>
<evidence type="ECO:0000313" key="10">
    <source>
        <dbReference type="EMBL" id="KAB6837332.1"/>
    </source>
</evidence>
<evidence type="ECO:0000313" key="16">
    <source>
        <dbReference type="EMBL" id="KAB7203090.1"/>
    </source>
</evidence>
<reference evidence="22 24" key="1">
    <citation type="journal article" date="2017" name="Anaerobe">
        <title>Quantification, isolation and characterization of Bifidobacterium from the vaginal microbiomes of reproductive aged women.</title>
        <authorList>
            <person name="Freitas A.C."/>
            <person name="Hill J.E."/>
        </authorList>
    </citation>
    <scope>NUCLEOTIDE SEQUENCE [LARGE SCALE GENOMIC DNA]</scope>
    <source>
        <strain evidence="22 24">N6D05</strain>
    </source>
</reference>
<proteinExistence type="inferred from homology"/>
<keyword evidence="5 7" id="KW-0067">ATP-binding</keyword>
<evidence type="ECO:0000313" key="31">
    <source>
        <dbReference type="Proteomes" id="UP000467387"/>
    </source>
</evidence>
<dbReference type="SMR" id="A0A269T6M4"/>
<dbReference type="Proteomes" id="UP000478746">
    <property type="component" value="Unassembled WGS sequence"/>
</dbReference>
<dbReference type="Proteomes" id="UP000638311">
    <property type="component" value="Unassembled WGS sequence"/>
</dbReference>
<sequence>MVLNFIRGGPVTGRFAPTPSGRMHIGNVYAMLGAWLSARSRGDRMLMRIEDVDKPRVVAGADQLMMDDLHWLGLDWDGEPMFQSQRTERYEYALECLRSQGVLYPCFCSRADIRAASAPNEGDGFMVYPGTCRRLLHDHPDEVRARLVRGDQHSIRIAMPESAAGEKQRTVPDDSAALSGAVPPEQQGDAGIVDGVACFNDRVYSPQHYDLAREVGDSVIRRADGLFGYQLVVVVDDLDMGVDDIVRGRDLLRSTALQMWIRQCLLAGGFEPECGNTEKPLAEHPEYAHLPLIDNAAGRRLAKRERSLDMGALRARNVTPEQIIGYCAWLLRLQPTPIPCKPADLLADFSWEPLRANHLDRALKPDDPTTPQWLAEALG</sequence>
<dbReference type="Proteomes" id="UP000460881">
    <property type="component" value="Unassembled WGS sequence"/>
</dbReference>
<evidence type="ECO:0000256" key="3">
    <source>
        <dbReference type="ARBA" id="ARBA00022741"/>
    </source>
</evidence>
<dbReference type="SUPFAM" id="SSF52374">
    <property type="entry name" value="Nucleotidylyl transferase"/>
    <property type="match status" value="1"/>
</dbReference>
<evidence type="ECO:0000313" key="20">
    <source>
        <dbReference type="EMBL" id="MZR88956.1"/>
    </source>
</evidence>
<evidence type="ECO:0000256" key="4">
    <source>
        <dbReference type="ARBA" id="ARBA00022833"/>
    </source>
</evidence>